<dbReference type="OrthoDB" id="8808674at2"/>
<keyword evidence="2" id="KW-1185">Reference proteome</keyword>
<protein>
    <recommendedName>
        <fullName evidence="3">His Kinase A (Phospho-acceptor) domain-containing protein</fullName>
    </recommendedName>
</protein>
<evidence type="ECO:0000313" key="1">
    <source>
        <dbReference type="EMBL" id="SFF15571.1"/>
    </source>
</evidence>
<proteinExistence type="predicted"/>
<dbReference type="AlphaFoldDB" id="A0A1I2GFZ8"/>
<name>A0A1I2GFZ8_9BURK</name>
<accession>A0A1I2GFZ8</accession>
<evidence type="ECO:0000313" key="2">
    <source>
        <dbReference type="Proteomes" id="UP000199119"/>
    </source>
</evidence>
<reference evidence="2" key="1">
    <citation type="submission" date="2016-10" db="EMBL/GenBank/DDBJ databases">
        <authorList>
            <person name="Varghese N."/>
            <person name="Submissions S."/>
        </authorList>
    </citation>
    <scope>NUCLEOTIDE SEQUENCE [LARGE SCALE GENOMIC DNA]</scope>
    <source>
        <strain evidence="2">DSM 27981</strain>
    </source>
</reference>
<evidence type="ECO:0008006" key="3">
    <source>
        <dbReference type="Google" id="ProtNLM"/>
    </source>
</evidence>
<dbReference type="EMBL" id="FONX01000014">
    <property type="protein sequence ID" value="SFF15571.1"/>
    <property type="molecule type" value="Genomic_DNA"/>
</dbReference>
<gene>
    <name evidence="1" type="ORF">SAMN04489711_114130</name>
</gene>
<organism evidence="1 2">
    <name type="scientific">Paracidovorax wautersii</name>
    <dbReference type="NCBI Taxonomy" id="1177982"/>
    <lineage>
        <taxon>Bacteria</taxon>
        <taxon>Pseudomonadati</taxon>
        <taxon>Pseudomonadota</taxon>
        <taxon>Betaproteobacteria</taxon>
        <taxon>Burkholderiales</taxon>
        <taxon>Comamonadaceae</taxon>
        <taxon>Paracidovorax</taxon>
    </lineage>
</organism>
<dbReference type="Proteomes" id="UP000199119">
    <property type="component" value="Unassembled WGS sequence"/>
</dbReference>
<dbReference type="RefSeq" id="WP_139222879.1">
    <property type="nucleotide sequence ID" value="NZ_FONX01000014.1"/>
</dbReference>
<dbReference type="STRING" id="1177982.SAMN04489711_114130"/>
<sequence length="227" mass="24440">MTCFDQPNARLWMAAGVQHAVLMRALPAMRHDLASPLSVMRMGMTVLKRRLAPGNDTPAEQAVERVEQLESQLGTLGEHVRRLRNWDVQLSDRQPVRATLLEAIELARPLLALRGVFIQPLAQAQPGESEAPAAPHHTLLYVTLAAIYHLGESAEIPPAEVHVTINAQGIRIAAHGQMSPDALPPLVPAGAQNTLPIDASALQCLADYLQLPVSLTPGCVDIGLPQG</sequence>